<name>A0A068SAG5_9FUNG</name>
<protein>
    <submittedName>
        <fullName evidence="1">Uncharacterized protein</fullName>
    </submittedName>
</protein>
<gene>
    <name evidence="1" type="ORF">LCOR_10168.1</name>
</gene>
<evidence type="ECO:0000313" key="2">
    <source>
        <dbReference type="Proteomes" id="UP000027586"/>
    </source>
</evidence>
<proteinExistence type="predicted"/>
<evidence type="ECO:0000313" key="1">
    <source>
        <dbReference type="EMBL" id="CDH59348.1"/>
    </source>
</evidence>
<accession>A0A068SAG5</accession>
<dbReference type="VEuPathDB" id="FungiDB:LCOR_10168.1"/>
<comment type="caution">
    <text evidence="1">The sequence shown here is derived from an EMBL/GenBank/DDBJ whole genome shotgun (WGS) entry which is preliminary data.</text>
</comment>
<dbReference type="EMBL" id="CBTN010000069">
    <property type="protein sequence ID" value="CDH59348.1"/>
    <property type="molecule type" value="Genomic_DNA"/>
</dbReference>
<reference evidence="1" key="1">
    <citation type="submission" date="2013-08" db="EMBL/GenBank/DDBJ databases">
        <title>Gene expansion shapes genome architecture in the human pathogen Lichtheimia corymbifera: an evolutionary genomics analysis in the ancient terrestrial Mucorales (Mucoromycotina).</title>
        <authorList>
            <person name="Schwartze V.U."/>
            <person name="Winter S."/>
            <person name="Shelest E."/>
            <person name="Marcet-Houben M."/>
            <person name="Horn F."/>
            <person name="Wehner S."/>
            <person name="Hoffmann K."/>
            <person name="Riege K."/>
            <person name="Sammeth M."/>
            <person name="Nowrousian M."/>
            <person name="Valiante V."/>
            <person name="Linde J."/>
            <person name="Jacobsen I.D."/>
            <person name="Marz M."/>
            <person name="Brakhage A.A."/>
            <person name="Gabaldon T."/>
            <person name="Bocker S."/>
            <person name="Voigt K."/>
        </authorList>
    </citation>
    <scope>NUCLEOTIDE SEQUENCE [LARGE SCALE GENOMIC DNA]</scope>
    <source>
        <strain evidence="1">FSU 9682</strain>
    </source>
</reference>
<dbReference type="AlphaFoldDB" id="A0A068SAG5"/>
<sequence length="224" mass="25776">MWLRQRTAIRFQGGCLYDMARFQGVRSSLGRFIYGWSFSTSNTGCLLIQQCTWITSLHKTPFNDTPIDLSSLYDVGNSMKTPGHSLLEQGWIIRRYQRHSSDDVRSTALKLMYPGIVPKTCHYNYLYWLCKEAEMDPSLNLSVKAASDNKSFLMDVQSQYDLTIIHAYILIGSCEFFIRYDRLHLSSSLQIFTQFIVYKHQEVTSTMDGVSWKALLIKFVGGTS</sequence>
<organism evidence="1 2">
    <name type="scientific">Lichtheimia corymbifera JMRC:FSU:9682</name>
    <dbReference type="NCBI Taxonomy" id="1263082"/>
    <lineage>
        <taxon>Eukaryota</taxon>
        <taxon>Fungi</taxon>
        <taxon>Fungi incertae sedis</taxon>
        <taxon>Mucoromycota</taxon>
        <taxon>Mucoromycotina</taxon>
        <taxon>Mucoromycetes</taxon>
        <taxon>Mucorales</taxon>
        <taxon>Lichtheimiaceae</taxon>
        <taxon>Lichtheimia</taxon>
    </lineage>
</organism>
<keyword evidence="2" id="KW-1185">Reference proteome</keyword>
<dbReference type="Proteomes" id="UP000027586">
    <property type="component" value="Unassembled WGS sequence"/>
</dbReference>